<evidence type="ECO:0000256" key="4">
    <source>
        <dbReference type="ARBA" id="ARBA00022729"/>
    </source>
</evidence>
<evidence type="ECO:0000256" key="1">
    <source>
        <dbReference type="ARBA" id="ARBA00004196"/>
    </source>
</evidence>
<dbReference type="GO" id="GO:0043190">
    <property type="term" value="C:ATP-binding cassette (ABC) transporter complex"/>
    <property type="evidence" value="ECO:0007669"/>
    <property type="project" value="InterPro"/>
</dbReference>
<sequence>MKNFDEKRREFLQVASALGMSAALGGYSIQTNAEGHRVLNARSHLKLASLDPGYMVGGSEITIQWALMPRLANFTFEGGALGWAPSDFVSHLSQPDGTHIDYTLKPGLQWSNGYGELTSDDVKYSFERMLESEWKGDWSALDHVEVKDKYSGTLVLNKAFAPIWALALLSGTGTLVCKKATEEVGGKYTVDVPATCGPYVMDWIPKQKVTLTHNPLWTGPKPYFDKINYISIDAPEAAELAYEAGEVDCTKILAKTHVRWIKSPPPNTKLHVVGALQYMWMGMNVDHPKLKDIRVRQAIQHAVDVDSIIQGAYEGASIRSHGMVCPGLPGQRKESPVDYNPGKAKGLLAEAGVSGLSLVLKTLNVQERILAAQIIQANLGAVGISVKVIPLDSGPFWNMGQESKGDEWKDLQIWLMRYGGSPDPHSMAQWFVKDQVGIWNWERWSDPEYEDLYVKGQLETDPVKRNAIYVRMQEIMENTGAYVWIGHEPEVFAHRSNLAPMFAPSGEEDFARFTAA</sequence>
<dbReference type="AlphaFoldDB" id="A0A381UYG1"/>
<dbReference type="GO" id="GO:0015833">
    <property type="term" value="P:peptide transport"/>
    <property type="evidence" value="ECO:0007669"/>
    <property type="project" value="TreeGrafter"/>
</dbReference>
<dbReference type="InterPro" id="IPR006311">
    <property type="entry name" value="TAT_signal"/>
</dbReference>
<dbReference type="EMBL" id="UINC01007412">
    <property type="protein sequence ID" value="SVA33166.1"/>
    <property type="molecule type" value="Genomic_DNA"/>
</dbReference>
<reference evidence="6" key="1">
    <citation type="submission" date="2018-05" db="EMBL/GenBank/DDBJ databases">
        <authorList>
            <person name="Lanie J.A."/>
            <person name="Ng W.-L."/>
            <person name="Kazmierczak K.M."/>
            <person name="Andrzejewski T.M."/>
            <person name="Davidsen T.M."/>
            <person name="Wayne K.J."/>
            <person name="Tettelin H."/>
            <person name="Glass J.I."/>
            <person name="Rusch D."/>
            <person name="Podicherti R."/>
            <person name="Tsui H.-C.T."/>
            <person name="Winkler M.E."/>
        </authorList>
    </citation>
    <scope>NUCLEOTIDE SEQUENCE</scope>
</reference>
<dbReference type="GO" id="GO:0030313">
    <property type="term" value="C:cell envelope"/>
    <property type="evidence" value="ECO:0007669"/>
    <property type="project" value="UniProtKB-SubCell"/>
</dbReference>
<feature type="domain" description="Solute-binding protein family 5" evidence="5">
    <location>
        <begin position="94"/>
        <end position="434"/>
    </location>
</feature>
<dbReference type="InterPro" id="IPR030678">
    <property type="entry name" value="Peptide/Ni-bd"/>
</dbReference>
<name>A0A381UYG1_9ZZZZ</name>
<dbReference type="InterPro" id="IPR039424">
    <property type="entry name" value="SBP_5"/>
</dbReference>
<comment type="similarity">
    <text evidence="2">Belongs to the bacterial solute-binding protein 5 family.</text>
</comment>
<keyword evidence="4" id="KW-0732">Signal</keyword>
<protein>
    <recommendedName>
        <fullName evidence="5">Solute-binding protein family 5 domain-containing protein</fullName>
    </recommendedName>
</protein>
<accession>A0A381UYG1</accession>
<dbReference type="PANTHER" id="PTHR30290">
    <property type="entry name" value="PERIPLASMIC BINDING COMPONENT OF ABC TRANSPORTER"/>
    <property type="match status" value="1"/>
</dbReference>
<evidence type="ECO:0000313" key="6">
    <source>
        <dbReference type="EMBL" id="SVA33166.1"/>
    </source>
</evidence>
<dbReference type="Gene3D" id="3.40.190.10">
    <property type="entry name" value="Periplasmic binding protein-like II"/>
    <property type="match status" value="1"/>
</dbReference>
<dbReference type="Pfam" id="PF00496">
    <property type="entry name" value="SBP_bac_5"/>
    <property type="match status" value="1"/>
</dbReference>
<proteinExistence type="inferred from homology"/>
<dbReference type="Gene3D" id="3.10.105.10">
    <property type="entry name" value="Dipeptide-binding Protein, Domain 3"/>
    <property type="match status" value="1"/>
</dbReference>
<dbReference type="PIRSF" id="PIRSF002741">
    <property type="entry name" value="MppA"/>
    <property type="match status" value="1"/>
</dbReference>
<organism evidence="6">
    <name type="scientific">marine metagenome</name>
    <dbReference type="NCBI Taxonomy" id="408172"/>
    <lineage>
        <taxon>unclassified sequences</taxon>
        <taxon>metagenomes</taxon>
        <taxon>ecological metagenomes</taxon>
    </lineage>
</organism>
<comment type="subcellular location">
    <subcellularLocation>
        <location evidence="1">Cell envelope</location>
    </subcellularLocation>
</comment>
<gene>
    <name evidence="6" type="ORF">METZ01_LOCUS86020</name>
</gene>
<dbReference type="InterPro" id="IPR000914">
    <property type="entry name" value="SBP_5_dom"/>
</dbReference>
<evidence type="ECO:0000256" key="3">
    <source>
        <dbReference type="ARBA" id="ARBA00022448"/>
    </source>
</evidence>
<dbReference type="PANTHER" id="PTHR30290:SF10">
    <property type="entry name" value="PERIPLASMIC OLIGOPEPTIDE-BINDING PROTEIN-RELATED"/>
    <property type="match status" value="1"/>
</dbReference>
<dbReference type="PROSITE" id="PS51318">
    <property type="entry name" value="TAT"/>
    <property type="match status" value="1"/>
</dbReference>
<dbReference type="SUPFAM" id="SSF53850">
    <property type="entry name" value="Periplasmic binding protein-like II"/>
    <property type="match status" value="1"/>
</dbReference>
<evidence type="ECO:0000256" key="2">
    <source>
        <dbReference type="ARBA" id="ARBA00005695"/>
    </source>
</evidence>
<evidence type="ECO:0000259" key="5">
    <source>
        <dbReference type="Pfam" id="PF00496"/>
    </source>
</evidence>
<dbReference type="GO" id="GO:0042597">
    <property type="term" value="C:periplasmic space"/>
    <property type="evidence" value="ECO:0007669"/>
    <property type="project" value="UniProtKB-ARBA"/>
</dbReference>
<keyword evidence="3" id="KW-0813">Transport</keyword>
<dbReference type="GO" id="GO:1904680">
    <property type="term" value="F:peptide transmembrane transporter activity"/>
    <property type="evidence" value="ECO:0007669"/>
    <property type="project" value="TreeGrafter"/>
</dbReference>